<organism evidence="2 3">
    <name type="scientific">Glomus cerebriforme</name>
    <dbReference type="NCBI Taxonomy" id="658196"/>
    <lineage>
        <taxon>Eukaryota</taxon>
        <taxon>Fungi</taxon>
        <taxon>Fungi incertae sedis</taxon>
        <taxon>Mucoromycota</taxon>
        <taxon>Glomeromycotina</taxon>
        <taxon>Glomeromycetes</taxon>
        <taxon>Glomerales</taxon>
        <taxon>Glomeraceae</taxon>
        <taxon>Glomus</taxon>
    </lineage>
</organism>
<proteinExistence type="predicted"/>
<keyword evidence="1" id="KW-1133">Transmembrane helix</keyword>
<protein>
    <submittedName>
        <fullName evidence="2">Uncharacterized protein</fullName>
    </submittedName>
</protein>
<comment type="caution">
    <text evidence="2">The sequence shown here is derived from an EMBL/GenBank/DDBJ whole genome shotgun (WGS) entry which is preliminary data.</text>
</comment>
<evidence type="ECO:0000313" key="3">
    <source>
        <dbReference type="Proteomes" id="UP000265703"/>
    </source>
</evidence>
<name>A0A397TRD2_9GLOM</name>
<dbReference type="EMBL" id="QKYT01000027">
    <property type="protein sequence ID" value="RIA97601.1"/>
    <property type="molecule type" value="Genomic_DNA"/>
</dbReference>
<evidence type="ECO:0000313" key="2">
    <source>
        <dbReference type="EMBL" id="RIA97601.1"/>
    </source>
</evidence>
<evidence type="ECO:0000256" key="1">
    <source>
        <dbReference type="SAM" id="Phobius"/>
    </source>
</evidence>
<feature type="transmembrane region" description="Helical" evidence="1">
    <location>
        <begin position="124"/>
        <end position="142"/>
    </location>
</feature>
<sequence length="145" mass="17807">MSSQIQIRIFLLSLFCLYSHKLIIVQYISYRIPSVILHKQFFKKFFFLNNSKKKKKINDCEKCEARVNVAGRVRYSWLVNFTCKSMINVQMQVNNYKNAYYILYTYCMLIEKELDLLFGYYRTLNIYIDYLFIYFFIFRHMIFMS</sequence>
<gene>
    <name evidence="2" type="ORF">C1645_249630</name>
</gene>
<keyword evidence="1" id="KW-0812">Transmembrane</keyword>
<reference evidence="2 3" key="1">
    <citation type="submission" date="2018-06" db="EMBL/GenBank/DDBJ databases">
        <title>Comparative genomics reveals the genomic features of Rhizophagus irregularis, R. cerebriforme, R. diaphanum and Gigaspora rosea, and their symbiotic lifestyle signature.</title>
        <authorList>
            <person name="Morin E."/>
            <person name="San Clemente H."/>
            <person name="Chen E.C.H."/>
            <person name="De La Providencia I."/>
            <person name="Hainaut M."/>
            <person name="Kuo A."/>
            <person name="Kohler A."/>
            <person name="Murat C."/>
            <person name="Tang N."/>
            <person name="Roy S."/>
            <person name="Loubradou J."/>
            <person name="Henrissat B."/>
            <person name="Grigoriev I.V."/>
            <person name="Corradi N."/>
            <person name="Roux C."/>
            <person name="Martin F.M."/>
        </authorList>
    </citation>
    <scope>NUCLEOTIDE SEQUENCE [LARGE SCALE GENOMIC DNA]</scope>
    <source>
        <strain evidence="2 3">DAOM 227022</strain>
    </source>
</reference>
<dbReference type="AlphaFoldDB" id="A0A397TRD2"/>
<keyword evidence="3" id="KW-1185">Reference proteome</keyword>
<keyword evidence="1" id="KW-0472">Membrane</keyword>
<dbReference type="Proteomes" id="UP000265703">
    <property type="component" value="Unassembled WGS sequence"/>
</dbReference>
<accession>A0A397TRD2</accession>
<feature type="transmembrane region" description="Helical" evidence="1">
    <location>
        <begin position="7"/>
        <end position="28"/>
    </location>
</feature>